<feature type="region of interest" description="Disordered" evidence="1">
    <location>
        <begin position="1"/>
        <end position="22"/>
    </location>
</feature>
<dbReference type="Pfam" id="PF03407">
    <property type="entry name" value="Nucleotid_trans"/>
    <property type="match status" value="1"/>
</dbReference>
<dbReference type="PANTHER" id="PTHR47483:SF1">
    <property type="entry name" value="BETA-ARABINOFURANOSYLTRANSFERASE RAY1"/>
    <property type="match status" value="1"/>
</dbReference>
<gene>
    <name evidence="3" type="ORF">PVAP13_3KG358200</name>
</gene>
<organism evidence="3 4">
    <name type="scientific">Panicum virgatum</name>
    <name type="common">Blackwell switchgrass</name>
    <dbReference type="NCBI Taxonomy" id="38727"/>
    <lineage>
        <taxon>Eukaryota</taxon>
        <taxon>Viridiplantae</taxon>
        <taxon>Streptophyta</taxon>
        <taxon>Embryophyta</taxon>
        <taxon>Tracheophyta</taxon>
        <taxon>Spermatophyta</taxon>
        <taxon>Magnoliopsida</taxon>
        <taxon>Liliopsida</taxon>
        <taxon>Poales</taxon>
        <taxon>Poaceae</taxon>
        <taxon>PACMAD clade</taxon>
        <taxon>Panicoideae</taxon>
        <taxon>Panicodae</taxon>
        <taxon>Paniceae</taxon>
        <taxon>Panicinae</taxon>
        <taxon>Panicum</taxon>
        <taxon>Panicum sect. Hiantes</taxon>
    </lineage>
</organism>
<feature type="compositionally biased region" description="Basic residues" evidence="1">
    <location>
        <begin position="1"/>
        <end position="20"/>
    </location>
</feature>
<keyword evidence="4" id="KW-1185">Reference proteome</keyword>
<dbReference type="InterPro" id="IPR044575">
    <property type="entry name" value="RAY1-like"/>
</dbReference>
<evidence type="ECO:0000259" key="2">
    <source>
        <dbReference type="Pfam" id="PF03407"/>
    </source>
</evidence>
<dbReference type="PANTHER" id="PTHR47483">
    <property type="entry name" value="BETA-ARABINOFURANOSYLTRANSFERASE RAY1"/>
    <property type="match status" value="1"/>
</dbReference>
<accession>A0A8T0UQK1</accession>
<dbReference type="AlphaFoldDB" id="A0A8T0UQK1"/>
<sequence>MLLPPRHRRAPPRRGGRRPRGGVADLASRLAGCLLLLALVAAAVLCLSSSSSRARSRRQHEEGGSGATPRVTIFSAPRLTPEGSQARQELAVRSWLALPGNVSVVLLGAHASSLAVAGRLGRRVTVDAAIDSSFTGTPFFHSMVARAQAASGSDICVLVDAEIILLPEIVNALAHLSKVDRDWFLVAMSRNVTEFHYQLADNGSHWVQADGKTVSFRKSREIPADKWASESSDRGMIVAWNSPNSPLHAGVLPSFLYGRGAHNWWLTHEVISSEMRLVFDASSLALGLYPLSFSSMHVTSSSKNYRLFADSWEYSVNRHLAAIYGSYCYRLPRRHSTLHKVVKQSEDYLFSKVDELTLSDFVISKGKAHGGGGSLWRNENICLSRHLHSSNLPHSLSMLLELAADNNRSVVLGVAGISYRDLLMSWACRLRQLRVTNFVVCALDHETYEFSVLQGLPVFRDPLSPKNVSFDDCHFGTKCFQQVTKVKSRIVLEILKLGYNVLLSDVDVYWFDNPMPFLYSLGPATFGAQSDEYNETGPINLPRRLNSGFYFARSDNSTITVMQMIVKHAADSGLSEQPSFYDVMCGKNGTNRISDDKCLEPYTNLTVVFLNRDLFPNGAYKGLWEKHDVLSACKELGCFIMHNNWINGRKKKLQRQMSTGLWDYDPTSRLCLQDWSDRGSFRRMSQINLFEDTDRK</sequence>
<dbReference type="InterPro" id="IPR005069">
    <property type="entry name" value="Nucl-diP-sugar_transferase"/>
</dbReference>
<dbReference type="OrthoDB" id="540503at2759"/>
<protein>
    <recommendedName>
        <fullName evidence="2">Nucleotide-diphospho-sugar transferase domain-containing protein</fullName>
    </recommendedName>
</protein>
<comment type="caution">
    <text evidence="3">The sequence shown here is derived from an EMBL/GenBank/DDBJ whole genome shotgun (WGS) entry which is preliminary data.</text>
</comment>
<reference evidence="3" key="1">
    <citation type="submission" date="2020-05" db="EMBL/GenBank/DDBJ databases">
        <title>WGS assembly of Panicum virgatum.</title>
        <authorList>
            <person name="Lovell J.T."/>
            <person name="Jenkins J."/>
            <person name="Shu S."/>
            <person name="Juenger T.E."/>
            <person name="Schmutz J."/>
        </authorList>
    </citation>
    <scope>NUCLEOTIDE SEQUENCE</scope>
    <source>
        <strain evidence="3">AP13</strain>
    </source>
</reference>
<evidence type="ECO:0000313" key="3">
    <source>
        <dbReference type="EMBL" id="KAG2626411.1"/>
    </source>
</evidence>
<name>A0A8T0UQK1_PANVG</name>
<evidence type="ECO:0000313" key="4">
    <source>
        <dbReference type="Proteomes" id="UP000823388"/>
    </source>
</evidence>
<feature type="region of interest" description="Disordered" evidence="1">
    <location>
        <begin position="53"/>
        <end position="72"/>
    </location>
</feature>
<evidence type="ECO:0000256" key="1">
    <source>
        <dbReference type="SAM" id="MobiDB-lite"/>
    </source>
</evidence>
<proteinExistence type="predicted"/>
<dbReference type="GO" id="GO:0016757">
    <property type="term" value="F:glycosyltransferase activity"/>
    <property type="evidence" value="ECO:0007669"/>
    <property type="project" value="InterPro"/>
</dbReference>
<dbReference type="Proteomes" id="UP000823388">
    <property type="component" value="Chromosome 3K"/>
</dbReference>
<dbReference type="EMBL" id="CM029041">
    <property type="protein sequence ID" value="KAG2626411.1"/>
    <property type="molecule type" value="Genomic_DNA"/>
</dbReference>
<feature type="domain" description="Nucleotide-diphospho-sugar transferase" evidence="2">
    <location>
        <begin position="435"/>
        <end position="655"/>
    </location>
</feature>